<dbReference type="AlphaFoldDB" id="A0A8H7U352"/>
<dbReference type="PANTHER" id="PTHR15503:SF22">
    <property type="entry name" value="TRANSPOSON TY3-I GAG POLYPROTEIN"/>
    <property type="match status" value="1"/>
</dbReference>
<dbReference type="EMBL" id="JADOXO010000051">
    <property type="protein sequence ID" value="KAF9816878.1"/>
    <property type="molecule type" value="Genomic_DNA"/>
</dbReference>
<comment type="caution">
    <text evidence="2">The sequence shown here is derived from an EMBL/GenBank/DDBJ whole genome shotgun (WGS) entry which is preliminary data.</text>
</comment>
<accession>A0A8H7U352</accession>
<dbReference type="InterPro" id="IPR032567">
    <property type="entry name" value="RTL1-rel"/>
</dbReference>
<dbReference type="PANTHER" id="PTHR15503">
    <property type="entry name" value="LDOC1 RELATED"/>
    <property type="match status" value="1"/>
</dbReference>
<evidence type="ECO:0000313" key="3">
    <source>
        <dbReference type="Proteomes" id="UP000639403"/>
    </source>
</evidence>
<proteinExistence type="predicted"/>
<sequence>MRVLFEAVAALGQHAGGFATNQDRHGSAIQALTQQIEQLTQFVSNIPQAAPRSGTSRGAIKSREPRMFNGKVSEVVPFLRGDGSPVAWYNSLERRSPHLLRDWTLLQREFRTRFEDPNLVRTSLRKLEALKQTGSAANYANQFQELLAHLDLTDFTQITYFDRGLKPALKHVLVNTDRPQNLDDWISTVTVADNRLHDLEREQKTSTDVIPMEIDAIRPNMSEAAKKKLKAPSPSGKA</sequence>
<feature type="domain" description="Retrotransposon gag" evidence="1">
    <location>
        <begin position="83"/>
        <end position="167"/>
    </location>
</feature>
<organism evidence="2 3">
    <name type="scientific">Rhodonia placenta</name>
    <dbReference type="NCBI Taxonomy" id="104341"/>
    <lineage>
        <taxon>Eukaryota</taxon>
        <taxon>Fungi</taxon>
        <taxon>Dikarya</taxon>
        <taxon>Basidiomycota</taxon>
        <taxon>Agaricomycotina</taxon>
        <taxon>Agaricomycetes</taxon>
        <taxon>Polyporales</taxon>
        <taxon>Adustoporiaceae</taxon>
        <taxon>Rhodonia</taxon>
    </lineage>
</organism>
<protein>
    <recommendedName>
        <fullName evidence="1">Retrotransposon gag domain-containing protein</fullName>
    </recommendedName>
</protein>
<dbReference type="Pfam" id="PF03732">
    <property type="entry name" value="Retrotrans_gag"/>
    <property type="match status" value="1"/>
</dbReference>
<reference evidence="2" key="2">
    <citation type="journal article" name="Front. Microbiol.">
        <title>Degradative Capacity of Two Strains of Rhodonia placenta: From Phenotype to Genotype.</title>
        <authorList>
            <person name="Kolle M."/>
            <person name="Horta M.A.C."/>
            <person name="Nowrousian M."/>
            <person name="Ohm R.A."/>
            <person name="Benz J.P."/>
            <person name="Pilgard A."/>
        </authorList>
    </citation>
    <scope>NUCLEOTIDE SEQUENCE</scope>
    <source>
        <strain evidence="2">FPRL280</strain>
    </source>
</reference>
<reference evidence="2" key="1">
    <citation type="submission" date="2020-11" db="EMBL/GenBank/DDBJ databases">
        <authorList>
            <person name="Koelle M."/>
            <person name="Horta M.A.C."/>
            <person name="Nowrousian M."/>
            <person name="Ohm R.A."/>
            <person name="Benz P."/>
            <person name="Pilgard A."/>
        </authorList>
    </citation>
    <scope>NUCLEOTIDE SEQUENCE</scope>
    <source>
        <strain evidence="2">FPRL280</strain>
    </source>
</reference>
<dbReference type="Proteomes" id="UP000639403">
    <property type="component" value="Unassembled WGS sequence"/>
</dbReference>
<name>A0A8H7U352_9APHY</name>
<gene>
    <name evidence="2" type="ORF">IEO21_03852</name>
</gene>
<dbReference type="InterPro" id="IPR005162">
    <property type="entry name" value="Retrotrans_gag_dom"/>
</dbReference>
<evidence type="ECO:0000259" key="1">
    <source>
        <dbReference type="Pfam" id="PF03732"/>
    </source>
</evidence>
<evidence type="ECO:0000313" key="2">
    <source>
        <dbReference type="EMBL" id="KAF9816878.1"/>
    </source>
</evidence>